<protein>
    <recommendedName>
        <fullName evidence="10">Transmembrane protein 81</fullName>
    </recommendedName>
</protein>
<dbReference type="InParanoid" id="A0A3Q3FWK3"/>
<dbReference type="Proteomes" id="UP000261660">
    <property type="component" value="Unplaced"/>
</dbReference>
<reference evidence="12" key="2">
    <citation type="submission" date="2025-09" db="UniProtKB">
        <authorList>
            <consortium name="Ensembl"/>
        </authorList>
    </citation>
    <scope>IDENTIFICATION</scope>
</reference>
<keyword evidence="4" id="KW-0732">Signal</keyword>
<evidence type="ECO:0000256" key="8">
    <source>
        <dbReference type="ARBA" id="ARBA00023319"/>
    </source>
</evidence>
<dbReference type="GO" id="GO:0005886">
    <property type="term" value="C:plasma membrane"/>
    <property type="evidence" value="ECO:0007669"/>
    <property type="project" value="UniProtKB-SubCell"/>
</dbReference>
<keyword evidence="6" id="KW-0472">Membrane</keyword>
<comment type="function">
    <text evidence="9">Essential fertilization factor required for male fertility. Part of a conserved trimeric sperm complex with the essential fertilization factors IZUMO1 and SPACA6 which bridges sperm and oocyte membranes during fertilization by binding to IZUMO1R/JUNO on the oocyte.</text>
</comment>
<dbReference type="FunCoup" id="A0A3Q3FWK3">
    <property type="interactions" value="1107"/>
</dbReference>
<keyword evidence="5" id="KW-1133">Transmembrane helix</keyword>
<dbReference type="GeneTree" id="ENSGT00940000179386"/>
<dbReference type="PANTHER" id="PTHR35670:SF1">
    <property type="entry name" value="TRANSMEMBRANE PROTEIN 81"/>
    <property type="match status" value="1"/>
</dbReference>
<evidence type="ECO:0000256" key="11">
    <source>
        <dbReference type="SAM" id="MobiDB-lite"/>
    </source>
</evidence>
<dbReference type="InterPro" id="IPR039293">
    <property type="entry name" value="TMEM81"/>
</dbReference>
<dbReference type="PANTHER" id="PTHR35670">
    <property type="entry name" value="TRANSMEMBRANE PROTEIN 81"/>
    <property type="match status" value="1"/>
</dbReference>
<keyword evidence="3" id="KW-0812">Transmembrane</keyword>
<evidence type="ECO:0000256" key="9">
    <source>
        <dbReference type="ARBA" id="ARBA00049937"/>
    </source>
</evidence>
<evidence type="ECO:0000256" key="7">
    <source>
        <dbReference type="ARBA" id="ARBA00023157"/>
    </source>
</evidence>
<sequence length="262" mass="28904">MSLTNKNTFFVFSRFPFNQQNASWDCQAPPPPPRSAPSDLSSPGGGGEVASGGDCGQFPLQCHLWAGCENTNPVSAKRWTDSHEGGCEQKRQSTGIKNKIRHKCRVRKVRCQESWQCGLMTMTVTSGERVEVDCVGDVMEATCKSCDAAPVSFSGTYCCDVRDASYRRVKRVYWGIRVLPVGVLNLNVNYLDQNKSDGDQNNPTMEELDYWTHIIFVRFRSGETRGVNVSVALCQPCDWLVSSPGCNPASRSMTAGIDSNPL</sequence>
<evidence type="ECO:0000256" key="2">
    <source>
        <dbReference type="ARBA" id="ARBA00022475"/>
    </source>
</evidence>
<feature type="region of interest" description="Disordered" evidence="11">
    <location>
        <begin position="22"/>
        <end position="50"/>
    </location>
</feature>
<evidence type="ECO:0000256" key="6">
    <source>
        <dbReference type="ARBA" id="ARBA00023136"/>
    </source>
</evidence>
<evidence type="ECO:0000313" key="13">
    <source>
        <dbReference type="Proteomes" id="UP000261660"/>
    </source>
</evidence>
<name>A0A3Q3FWK3_9LABR</name>
<evidence type="ECO:0000313" key="12">
    <source>
        <dbReference type="Ensembl" id="ENSLBEP00000024547.1"/>
    </source>
</evidence>
<evidence type="ECO:0000256" key="10">
    <source>
        <dbReference type="ARBA" id="ARBA00050022"/>
    </source>
</evidence>
<evidence type="ECO:0000256" key="3">
    <source>
        <dbReference type="ARBA" id="ARBA00022692"/>
    </source>
</evidence>
<proteinExistence type="predicted"/>
<keyword evidence="2" id="KW-1003">Cell membrane</keyword>
<accession>A0A3Q3FWK3</accession>
<comment type="subcellular location">
    <subcellularLocation>
        <location evidence="1">Cell membrane</location>
        <topology evidence="1">Single-pass type I membrane protein</topology>
    </subcellularLocation>
</comment>
<organism evidence="12 13">
    <name type="scientific">Labrus bergylta</name>
    <name type="common">ballan wrasse</name>
    <dbReference type="NCBI Taxonomy" id="56723"/>
    <lineage>
        <taxon>Eukaryota</taxon>
        <taxon>Metazoa</taxon>
        <taxon>Chordata</taxon>
        <taxon>Craniata</taxon>
        <taxon>Vertebrata</taxon>
        <taxon>Euteleostomi</taxon>
        <taxon>Actinopterygii</taxon>
        <taxon>Neopterygii</taxon>
        <taxon>Teleostei</taxon>
        <taxon>Neoteleostei</taxon>
        <taxon>Acanthomorphata</taxon>
        <taxon>Eupercaria</taxon>
        <taxon>Labriformes</taxon>
        <taxon>Labridae</taxon>
        <taxon>Labrus</taxon>
    </lineage>
</organism>
<keyword evidence="13" id="KW-1185">Reference proteome</keyword>
<reference evidence="12" key="1">
    <citation type="submission" date="2025-08" db="UniProtKB">
        <authorList>
            <consortium name="Ensembl"/>
        </authorList>
    </citation>
    <scope>IDENTIFICATION</scope>
</reference>
<evidence type="ECO:0000256" key="1">
    <source>
        <dbReference type="ARBA" id="ARBA00004251"/>
    </source>
</evidence>
<dbReference type="Ensembl" id="ENSLBET00000025811.1">
    <property type="protein sequence ID" value="ENSLBEP00000024547.1"/>
    <property type="gene ID" value="ENSLBEG00000018786.1"/>
</dbReference>
<evidence type="ECO:0000256" key="4">
    <source>
        <dbReference type="ARBA" id="ARBA00022729"/>
    </source>
</evidence>
<dbReference type="AlphaFoldDB" id="A0A3Q3FWK3"/>
<evidence type="ECO:0000256" key="5">
    <source>
        <dbReference type="ARBA" id="ARBA00022989"/>
    </source>
</evidence>
<keyword evidence="7" id="KW-1015">Disulfide bond</keyword>
<keyword evidence="8" id="KW-0393">Immunoglobulin domain</keyword>